<evidence type="ECO:0000313" key="3">
    <source>
        <dbReference type="Proteomes" id="UP000663191"/>
    </source>
</evidence>
<feature type="region of interest" description="Disordered" evidence="1">
    <location>
        <begin position="1"/>
        <end position="36"/>
    </location>
</feature>
<dbReference type="KEGG" id="hlo:J0X27_11460"/>
<dbReference type="AlphaFoldDB" id="A0A8A2U619"/>
<proteinExistence type="predicted"/>
<name>A0A8A2U619_9EURY</name>
<dbReference type="RefSeq" id="WP_207269316.1">
    <property type="nucleotide sequence ID" value="NZ_CP071463.1"/>
</dbReference>
<sequence>MTDDDRGTDRETDRHTDRENDHDGDEQASAPLEGLRRLLETLDDLEAGERRDGSRRIDGHGVSVDGEYELSIGFGDRFERRTNAADSETTGRAAPRSSTVADDAYHVGLVEYDDETLLVADLPGVDAEDVAVRRGDGLEVVVDGEVIERVDHAGRPSRRRFHNGLLTVVVDGGEQGD</sequence>
<dbReference type="InterPro" id="IPR008978">
    <property type="entry name" value="HSP20-like_chaperone"/>
</dbReference>
<dbReference type="GeneID" id="63184370"/>
<evidence type="ECO:0008006" key="4">
    <source>
        <dbReference type="Google" id="ProtNLM"/>
    </source>
</evidence>
<dbReference type="SUPFAM" id="SSF49764">
    <property type="entry name" value="HSP20-like chaperones"/>
    <property type="match status" value="1"/>
</dbReference>
<dbReference type="CDD" id="cd06464">
    <property type="entry name" value="ACD_sHsps-like"/>
    <property type="match status" value="1"/>
</dbReference>
<dbReference type="Pfam" id="PF05455">
    <property type="entry name" value="GvpH"/>
    <property type="match status" value="1"/>
</dbReference>
<gene>
    <name evidence="2" type="ORF">J0X27_11460</name>
</gene>
<organism evidence="2 3">
    <name type="scientific">Natrinema longum</name>
    <dbReference type="NCBI Taxonomy" id="370324"/>
    <lineage>
        <taxon>Archaea</taxon>
        <taxon>Methanobacteriati</taxon>
        <taxon>Methanobacteriota</taxon>
        <taxon>Stenosarchaea group</taxon>
        <taxon>Halobacteria</taxon>
        <taxon>Halobacteriales</taxon>
        <taxon>Natrialbaceae</taxon>
        <taxon>Natrinema</taxon>
    </lineage>
</organism>
<keyword evidence="3" id="KW-1185">Reference proteome</keyword>
<feature type="compositionally biased region" description="Basic and acidic residues" evidence="1">
    <location>
        <begin position="1"/>
        <end position="21"/>
    </location>
</feature>
<reference evidence="2 3" key="1">
    <citation type="journal article" date="2006" name="Int. J. Syst. Evol. Microbiol.">
        <title>Haloterrigena longa sp. nov. and Haloterrigena limicola sp. nov., extremely halophilic archaea isolated from a salt lake.</title>
        <authorList>
            <person name="Cui H.L."/>
            <person name="Tohty D."/>
            <person name="Zhou P.J."/>
            <person name="Liu S.J."/>
        </authorList>
    </citation>
    <scope>NUCLEOTIDE SEQUENCE [LARGE SCALE GENOMIC DNA]</scope>
    <source>
        <strain evidence="2 3">ABH32</strain>
    </source>
</reference>
<accession>A0A8A2U619</accession>
<dbReference type="EMBL" id="CP071463">
    <property type="protein sequence ID" value="QSW84073.1"/>
    <property type="molecule type" value="Genomic_DNA"/>
</dbReference>
<evidence type="ECO:0000256" key="1">
    <source>
        <dbReference type="SAM" id="MobiDB-lite"/>
    </source>
</evidence>
<dbReference type="Proteomes" id="UP000663191">
    <property type="component" value="Chromosome"/>
</dbReference>
<protein>
    <recommendedName>
        <fullName evidence="4">Hsp20/alpha crystallin family protein</fullName>
    </recommendedName>
</protein>
<dbReference type="InterPro" id="IPR008633">
    <property type="entry name" value="GvpH"/>
</dbReference>
<evidence type="ECO:0000313" key="2">
    <source>
        <dbReference type="EMBL" id="QSW84073.1"/>
    </source>
</evidence>